<evidence type="ECO:0000259" key="8">
    <source>
        <dbReference type="PROSITE" id="PS50850"/>
    </source>
</evidence>
<dbReference type="InterPro" id="IPR036259">
    <property type="entry name" value="MFS_trans_sf"/>
</dbReference>
<feature type="domain" description="Major facilitator superfamily (MFS) profile" evidence="8">
    <location>
        <begin position="71"/>
        <end position="482"/>
    </location>
</feature>
<dbReference type="PANTHER" id="PTHR43791:SF97">
    <property type="entry name" value="ALLANTOATE TRANSPORTER, PUTATIVE (AFU_ORTHOLOGUE AFUA_1G14700)-RELATED"/>
    <property type="match status" value="1"/>
</dbReference>
<keyword evidence="4 7" id="KW-1133">Transmembrane helix</keyword>
<dbReference type="InterPro" id="IPR011701">
    <property type="entry name" value="MFS"/>
</dbReference>
<dbReference type="Pfam" id="PF07690">
    <property type="entry name" value="MFS_1"/>
    <property type="match status" value="1"/>
</dbReference>
<comment type="subcellular location">
    <subcellularLocation>
        <location evidence="1">Membrane</location>
        <topology evidence="1">Multi-pass membrane protein</topology>
    </subcellularLocation>
</comment>
<feature type="transmembrane region" description="Helical" evidence="7">
    <location>
        <begin position="389"/>
        <end position="416"/>
    </location>
</feature>
<feature type="transmembrane region" description="Helical" evidence="7">
    <location>
        <begin position="334"/>
        <end position="355"/>
    </location>
</feature>
<feature type="transmembrane region" description="Helical" evidence="7">
    <location>
        <begin position="164"/>
        <end position="187"/>
    </location>
</feature>
<sequence length="514" mass="56406">MAEVTDDKTTMAVADSVTPAAPISEAGDIEKLPESGHKDVGWDAYQAALSMDASERDAIALRVKHKLDAILMPLMCFIYFLSYLDKQALNYGNAYGLQTDLHMAGQDYSWVAAITNARYLVCAYPSTLLLQKLPIGKFVAGNLMLWGAILMLTTKANNFAGLMALRFVLGGAEACIGPAWLLLTSMFWTREEQPYRMSWWLGCNGLSSMVGAGISWGLGHTHGSLAPWQLVFLVIGVISFAMGFVVFFIIPSSPLDAVFLTPEERIVAVWRVSRNQTGVKNPNLLWYQAVEAVRDPKIYLFAVHAVSMGMLSSGTGNFFSVIIKGFGFDSLHTLLYQMPIGAIQFTATVLGGLFATMVPGTVLIVIIVGMLPSLAGMIGIASISSEHKWALLVCTWLQGVFGVSNILSWSVVMANVAGHTKRTTANGVWFVFYASGNIIGPFLFLTNEAPRYFTAIKTLCCMFGVCIFCAASLYVLLSWENRKRAAMGFLAERRDEDNFEDKTDMENKAFCYKL</sequence>
<dbReference type="GO" id="GO:0016020">
    <property type="term" value="C:membrane"/>
    <property type="evidence" value="ECO:0007669"/>
    <property type="project" value="UniProtKB-SubCell"/>
</dbReference>
<evidence type="ECO:0000256" key="7">
    <source>
        <dbReference type="SAM" id="Phobius"/>
    </source>
</evidence>
<protein>
    <submittedName>
        <fullName evidence="9">Major facilitator superfamily protein-3</fullName>
    </submittedName>
</protein>
<reference evidence="9 10" key="1">
    <citation type="journal article" date="2018" name="IMA Fungus">
        <title>IMA Genome-F 9: Draft genome sequence of Annulohypoxylon stygium, Aspergillus mulundensis, Berkeleyomyces basicola (syn. Thielaviopsis basicola), Ceratocystis smalleyi, two Cercospora beticola strains, Coleophoma cylindrospora, Fusarium fracticaudum, Phialophora cf. hyalina, and Morchella septimelata.</title>
        <authorList>
            <person name="Wingfield B.D."/>
            <person name="Bills G.F."/>
            <person name="Dong Y."/>
            <person name="Huang W."/>
            <person name="Nel W.J."/>
            <person name="Swalarsk-Parry B.S."/>
            <person name="Vaghefi N."/>
            <person name="Wilken P.M."/>
            <person name="An Z."/>
            <person name="de Beer Z.W."/>
            <person name="De Vos L."/>
            <person name="Chen L."/>
            <person name="Duong T.A."/>
            <person name="Gao Y."/>
            <person name="Hammerbacher A."/>
            <person name="Kikkert J.R."/>
            <person name="Li Y."/>
            <person name="Li H."/>
            <person name="Li K."/>
            <person name="Li Q."/>
            <person name="Liu X."/>
            <person name="Ma X."/>
            <person name="Naidoo K."/>
            <person name="Pethybridge S.J."/>
            <person name="Sun J."/>
            <person name="Steenkamp E.T."/>
            <person name="van der Nest M.A."/>
            <person name="van Wyk S."/>
            <person name="Wingfield M.J."/>
            <person name="Xiong C."/>
            <person name="Yue Q."/>
            <person name="Zhang X."/>
        </authorList>
    </citation>
    <scope>NUCLEOTIDE SEQUENCE [LARGE SCALE GENOMIC DNA]</scope>
    <source>
        <strain evidence="9 10">BP5796</strain>
    </source>
</reference>
<evidence type="ECO:0000256" key="5">
    <source>
        <dbReference type="ARBA" id="ARBA00023136"/>
    </source>
</evidence>
<dbReference type="EMBL" id="PDLN01000004">
    <property type="protein sequence ID" value="RDW87908.1"/>
    <property type="molecule type" value="Genomic_DNA"/>
</dbReference>
<gene>
    <name evidence="9" type="ORF">BP5796_03602</name>
</gene>
<organism evidence="9 10">
    <name type="scientific">Coleophoma crateriformis</name>
    <dbReference type="NCBI Taxonomy" id="565419"/>
    <lineage>
        <taxon>Eukaryota</taxon>
        <taxon>Fungi</taxon>
        <taxon>Dikarya</taxon>
        <taxon>Ascomycota</taxon>
        <taxon>Pezizomycotina</taxon>
        <taxon>Leotiomycetes</taxon>
        <taxon>Helotiales</taxon>
        <taxon>Dermateaceae</taxon>
        <taxon>Coleophoma</taxon>
    </lineage>
</organism>
<dbReference type="SUPFAM" id="SSF103473">
    <property type="entry name" value="MFS general substrate transporter"/>
    <property type="match status" value="1"/>
</dbReference>
<keyword evidence="2" id="KW-0813">Transport</keyword>
<evidence type="ECO:0000313" key="9">
    <source>
        <dbReference type="EMBL" id="RDW87908.1"/>
    </source>
</evidence>
<evidence type="ECO:0000313" key="10">
    <source>
        <dbReference type="Proteomes" id="UP000256328"/>
    </source>
</evidence>
<feature type="transmembrane region" description="Helical" evidence="7">
    <location>
        <begin position="452"/>
        <end position="477"/>
    </location>
</feature>
<evidence type="ECO:0000256" key="3">
    <source>
        <dbReference type="ARBA" id="ARBA00022692"/>
    </source>
</evidence>
<feature type="transmembrane region" description="Helical" evidence="7">
    <location>
        <begin position="230"/>
        <end position="250"/>
    </location>
</feature>
<dbReference type="AlphaFoldDB" id="A0A3D8SQ32"/>
<dbReference type="Proteomes" id="UP000256328">
    <property type="component" value="Unassembled WGS sequence"/>
</dbReference>
<proteinExistence type="inferred from homology"/>
<feature type="transmembrane region" description="Helical" evidence="7">
    <location>
        <begin position="362"/>
        <end position="383"/>
    </location>
</feature>
<accession>A0A3D8SQ32</accession>
<feature type="transmembrane region" description="Helical" evidence="7">
    <location>
        <begin position="135"/>
        <end position="152"/>
    </location>
</feature>
<feature type="transmembrane region" description="Helical" evidence="7">
    <location>
        <begin position="199"/>
        <end position="218"/>
    </location>
</feature>
<dbReference type="OrthoDB" id="6730379at2759"/>
<comment type="similarity">
    <text evidence="6">Belongs to the major facilitator superfamily. Allantoate permease family.</text>
</comment>
<keyword evidence="5 7" id="KW-0472">Membrane</keyword>
<evidence type="ECO:0000256" key="2">
    <source>
        <dbReference type="ARBA" id="ARBA00022448"/>
    </source>
</evidence>
<dbReference type="InterPro" id="IPR020846">
    <property type="entry name" value="MFS_dom"/>
</dbReference>
<dbReference type="PANTHER" id="PTHR43791">
    <property type="entry name" value="PERMEASE-RELATED"/>
    <property type="match status" value="1"/>
</dbReference>
<evidence type="ECO:0000256" key="1">
    <source>
        <dbReference type="ARBA" id="ARBA00004141"/>
    </source>
</evidence>
<keyword evidence="10" id="KW-1185">Reference proteome</keyword>
<comment type="caution">
    <text evidence="9">The sequence shown here is derived from an EMBL/GenBank/DDBJ whole genome shotgun (WGS) entry which is preliminary data.</text>
</comment>
<feature type="transmembrane region" description="Helical" evidence="7">
    <location>
        <begin position="428"/>
        <end position="446"/>
    </location>
</feature>
<evidence type="ECO:0000256" key="4">
    <source>
        <dbReference type="ARBA" id="ARBA00022989"/>
    </source>
</evidence>
<dbReference type="FunFam" id="1.20.1250.20:FF:000064">
    <property type="entry name" value="MFS allantoate transporter"/>
    <property type="match status" value="1"/>
</dbReference>
<keyword evidence="3 7" id="KW-0812">Transmembrane</keyword>
<dbReference type="PROSITE" id="PS50850">
    <property type="entry name" value="MFS"/>
    <property type="match status" value="1"/>
</dbReference>
<dbReference type="Gene3D" id="1.20.1250.20">
    <property type="entry name" value="MFS general substrate transporter like domains"/>
    <property type="match status" value="2"/>
</dbReference>
<dbReference type="GO" id="GO:0022857">
    <property type="term" value="F:transmembrane transporter activity"/>
    <property type="evidence" value="ECO:0007669"/>
    <property type="project" value="InterPro"/>
</dbReference>
<evidence type="ECO:0000256" key="6">
    <source>
        <dbReference type="ARBA" id="ARBA00037968"/>
    </source>
</evidence>
<name>A0A3D8SQ32_9HELO</name>